<dbReference type="EMBL" id="MU865026">
    <property type="protein sequence ID" value="KAK4459823.1"/>
    <property type="molecule type" value="Genomic_DNA"/>
</dbReference>
<feature type="compositionally biased region" description="Polar residues" evidence="1">
    <location>
        <begin position="285"/>
        <end position="296"/>
    </location>
</feature>
<dbReference type="AlphaFoldDB" id="A0AAV9HJE6"/>
<comment type="caution">
    <text evidence="2">The sequence shown here is derived from an EMBL/GenBank/DDBJ whole genome shotgun (WGS) entry which is preliminary data.</text>
</comment>
<evidence type="ECO:0000313" key="3">
    <source>
        <dbReference type="Proteomes" id="UP001321749"/>
    </source>
</evidence>
<gene>
    <name evidence="2" type="ORF">QBC42DRAFT_230825</name>
</gene>
<protein>
    <recommendedName>
        <fullName evidence="4">F-box domain-containing protein</fullName>
    </recommendedName>
</protein>
<name>A0AAV9HJE6_9PEZI</name>
<proteinExistence type="predicted"/>
<reference evidence="2" key="1">
    <citation type="journal article" date="2023" name="Mol. Phylogenet. Evol.">
        <title>Genome-scale phylogeny and comparative genomics of the fungal order Sordariales.</title>
        <authorList>
            <person name="Hensen N."/>
            <person name="Bonometti L."/>
            <person name="Westerberg I."/>
            <person name="Brannstrom I.O."/>
            <person name="Guillou S."/>
            <person name="Cros-Aarteil S."/>
            <person name="Calhoun S."/>
            <person name="Haridas S."/>
            <person name="Kuo A."/>
            <person name="Mondo S."/>
            <person name="Pangilinan J."/>
            <person name="Riley R."/>
            <person name="LaButti K."/>
            <person name="Andreopoulos B."/>
            <person name="Lipzen A."/>
            <person name="Chen C."/>
            <person name="Yan M."/>
            <person name="Daum C."/>
            <person name="Ng V."/>
            <person name="Clum A."/>
            <person name="Steindorff A."/>
            <person name="Ohm R.A."/>
            <person name="Martin F."/>
            <person name="Silar P."/>
            <person name="Natvig D.O."/>
            <person name="Lalanne C."/>
            <person name="Gautier V."/>
            <person name="Ament-Velasquez S.L."/>
            <person name="Kruys A."/>
            <person name="Hutchinson M.I."/>
            <person name="Powell A.J."/>
            <person name="Barry K."/>
            <person name="Miller A.N."/>
            <person name="Grigoriev I.V."/>
            <person name="Debuchy R."/>
            <person name="Gladieux P."/>
            <person name="Hiltunen Thoren M."/>
            <person name="Johannesson H."/>
        </authorList>
    </citation>
    <scope>NUCLEOTIDE SEQUENCE</scope>
    <source>
        <strain evidence="2">PSN324</strain>
    </source>
</reference>
<organism evidence="2 3">
    <name type="scientific">Cladorrhinum samala</name>
    <dbReference type="NCBI Taxonomy" id="585594"/>
    <lineage>
        <taxon>Eukaryota</taxon>
        <taxon>Fungi</taxon>
        <taxon>Dikarya</taxon>
        <taxon>Ascomycota</taxon>
        <taxon>Pezizomycotina</taxon>
        <taxon>Sordariomycetes</taxon>
        <taxon>Sordariomycetidae</taxon>
        <taxon>Sordariales</taxon>
        <taxon>Podosporaceae</taxon>
        <taxon>Cladorrhinum</taxon>
    </lineage>
</organism>
<evidence type="ECO:0000313" key="2">
    <source>
        <dbReference type="EMBL" id="KAK4459823.1"/>
    </source>
</evidence>
<evidence type="ECO:0008006" key="4">
    <source>
        <dbReference type="Google" id="ProtNLM"/>
    </source>
</evidence>
<sequence length="433" mass="48911">MLDNSSPTVDVVPITDSTAIETVLFPSPLTARNIYSRRPRTIKPTPSEPILAGDPSSSQSPCPGIPTKSPLFHTLPLELLLLINGYLPVPSQIALTLTCKSALDRLGTSSWDSVKLKRYYRSLTYEDRNEIQTTRGDRTTLFKLISNTTPGGSSYCQKCDVLHPPLKPPATHRINKKHTLSCLGPDMVVEYLPFSDVEKGGYSLVWYHVKHALEAGELGYLNGEFEHVYRGDRVRYSLSSEAKRINGNVVLKHVHRFAANRPGPAVLTPADVLELPFRICPHQSTSTDAPLSSKVTRPTKKKGDRDLNAPLFTHTLVKAFPARLQSKTQTEEKEVEFKKPTPMEQEDMEAVDSGEKDLVFRCRSCPTKWKVEHDSKNGGALKVTTWHCFYEDIQSATKVWPWLVRREDRSLGRKKRNSEFWKQGRSIREFEIE</sequence>
<feature type="region of interest" description="Disordered" evidence="1">
    <location>
        <begin position="37"/>
        <end position="65"/>
    </location>
</feature>
<keyword evidence="3" id="KW-1185">Reference proteome</keyword>
<reference evidence="2" key="2">
    <citation type="submission" date="2023-06" db="EMBL/GenBank/DDBJ databases">
        <authorList>
            <consortium name="Lawrence Berkeley National Laboratory"/>
            <person name="Mondo S.J."/>
            <person name="Hensen N."/>
            <person name="Bonometti L."/>
            <person name="Westerberg I."/>
            <person name="Brannstrom I.O."/>
            <person name="Guillou S."/>
            <person name="Cros-Aarteil S."/>
            <person name="Calhoun S."/>
            <person name="Haridas S."/>
            <person name="Kuo A."/>
            <person name="Pangilinan J."/>
            <person name="Riley R."/>
            <person name="Labutti K."/>
            <person name="Andreopoulos B."/>
            <person name="Lipzen A."/>
            <person name="Chen C."/>
            <person name="Yanf M."/>
            <person name="Daum C."/>
            <person name="Ng V."/>
            <person name="Clum A."/>
            <person name="Steindorff A."/>
            <person name="Ohm R."/>
            <person name="Martin F."/>
            <person name="Silar P."/>
            <person name="Natvig D."/>
            <person name="Lalanne C."/>
            <person name="Gautier V."/>
            <person name="Ament-Velasquez S.L."/>
            <person name="Kruys A."/>
            <person name="Hutchinson M.I."/>
            <person name="Powell A.J."/>
            <person name="Barry K."/>
            <person name="Miller A.N."/>
            <person name="Grigoriev I.V."/>
            <person name="Debuchy R."/>
            <person name="Gladieux P."/>
            <person name="Thoren M.H."/>
            <person name="Johannesson H."/>
        </authorList>
    </citation>
    <scope>NUCLEOTIDE SEQUENCE</scope>
    <source>
        <strain evidence="2">PSN324</strain>
    </source>
</reference>
<feature type="region of interest" description="Disordered" evidence="1">
    <location>
        <begin position="285"/>
        <end position="307"/>
    </location>
</feature>
<dbReference type="Proteomes" id="UP001321749">
    <property type="component" value="Unassembled WGS sequence"/>
</dbReference>
<accession>A0AAV9HJE6</accession>
<evidence type="ECO:0000256" key="1">
    <source>
        <dbReference type="SAM" id="MobiDB-lite"/>
    </source>
</evidence>